<accession>A0A9P1G6P2</accession>
<feature type="region of interest" description="Disordered" evidence="8">
    <location>
        <begin position="1"/>
        <end position="43"/>
    </location>
</feature>
<keyword evidence="13" id="KW-1185">Reference proteome</keyword>
<keyword evidence="4" id="KW-0853">WD repeat</keyword>
<dbReference type="Pfam" id="PF23769">
    <property type="entry name" value="Beta-prop_WDR75_2nd"/>
    <property type="match status" value="1"/>
</dbReference>
<evidence type="ECO:0000256" key="1">
    <source>
        <dbReference type="ARBA" id="ARBA00004604"/>
    </source>
</evidence>
<evidence type="ECO:0000313" key="11">
    <source>
        <dbReference type="EMBL" id="CAL1155483.1"/>
    </source>
</evidence>
<dbReference type="GO" id="GO:2000234">
    <property type="term" value="P:positive regulation of rRNA processing"/>
    <property type="evidence" value="ECO:0007669"/>
    <property type="project" value="TreeGrafter"/>
</dbReference>
<feature type="region of interest" description="Disordered" evidence="8">
    <location>
        <begin position="373"/>
        <end position="396"/>
    </location>
</feature>
<dbReference type="InterPro" id="IPR036322">
    <property type="entry name" value="WD40_repeat_dom_sf"/>
</dbReference>
<evidence type="ECO:0000256" key="8">
    <source>
        <dbReference type="SAM" id="MobiDB-lite"/>
    </source>
</evidence>
<comment type="caution">
    <text evidence="10">The sequence shown here is derived from an EMBL/GenBank/DDBJ whole genome shotgun (WGS) entry which is preliminary data.</text>
</comment>
<dbReference type="SMART" id="SM00320">
    <property type="entry name" value="WD40"/>
    <property type="match status" value="5"/>
</dbReference>
<dbReference type="InterPro" id="IPR057644">
    <property type="entry name" value="Beta-prop_WDR75_2nd"/>
</dbReference>
<dbReference type="GO" id="GO:0045943">
    <property type="term" value="P:positive regulation of transcription by RNA polymerase I"/>
    <property type="evidence" value="ECO:0007669"/>
    <property type="project" value="InterPro"/>
</dbReference>
<gene>
    <name evidence="10" type="ORF">C1SCF055_LOCUS28082</name>
</gene>
<evidence type="ECO:0000256" key="7">
    <source>
        <dbReference type="ARBA" id="ARBA00023242"/>
    </source>
</evidence>
<evidence type="ECO:0000313" key="13">
    <source>
        <dbReference type="Proteomes" id="UP001152797"/>
    </source>
</evidence>
<evidence type="ECO:0000259" key="9">
    <source>
        <dbReference type="Pfam" id="PF23769"/>
    </source>
</evidence>
<evidence type="ECO:0000313" key="12">
    <source>
        <dbReference type="EMBL" id="CAL4789420.1"/>
    </source>
</evidence>
<comment type="subcellular location">
    <subcellularLocation>
        <location evidence="1">Nucleus</location>
        <location evidence="1">Nucleolus</location>
    </subcellularLocation>
</comment>
<sequence length="904" mass="98630">MPKSPKSSPKKSPKSSPKKAKAKADAAEAQEPEPDLPQEKERVKPSIAVCLSSGRTIHPSLVGGVISRHRPALAASCSRLFAPCGHFATVHYVKSRRTQVALGPHQGYVTAVCAGSKQPDCANPIATGSSSGELCIWNGAGYQRLAKINVGHPVLAIHWPSPGNIIVTLGQHGGEAWMERITGSSLDTIEKSETLPLRAKKAGPSDVFDDVAALLDNKELCLWVEGWSAPLRYSNSRTATAVAIDPLRRYVAVGEAGGVVRIWWGALDGGPVEHLVPARWQWHSGPVRALAHSGPLLLSAGDEGVLCIRNQEDETTNFIPRFSSGFRHLCVSSDGNLITCSLQDNSIALLETLHGRVRPKYIRGIDHSLSEPLARQGRKRKVDWSRDKDRKRAKGQPVRLLHSLEGGLVAASFGRRVTFLKGPEEPEPQDTFELHHRGHNSDPRHCWAIQQLAFSSSGSCIMTCEGRISPALEDFDPSSAFGCLVKWWRRDAAGEYILDSISNNPHHADVTVGISNPAEETVFFTASRDRHFKIWDHIEAPGAPQTEEGQTKKCWQCVAAGQWRSPMVSGCFSPDGSVVAAGVKGKILLMKAEDGEVTDQLRLEASDTPKQLYSVVSHAFLLLACVEGAKDEIVCWDLYSLEVLTKLDLTTALPGQGSLEMRCSQLEMLVFRSGEATFSTWCLEASAGEAETPKKKRKKEKSERELGRWPTPNLTFVEQVSAKLPEGNIQDMAFHFVESSTEEYEHSLRPSLMCWTSCGLLWNLDFSGAEPQLRPEEAPEETAASALGKITGGRTTVSKAGPVSPYPLRTTPAQQAGLVPRLLQRILPPQVPSHMLPSPAVLWRDFLSIYAKPVGDDPVSAPLEVDDYSSQFASEISQLPPSAPAPPPAELVDEEWMDSLVEAM</sequence>
<evidence type="ECO:0000313" key="10">
    <source>
        <dbReference type="EMBL" id="CAI4002108.1"/>
    </source>
</evidence>
<keyword evidence="7" id="KW-0539">Nucleus</keyword>
<evidence type="ECO:0000256" key="6">
    <source>
        <dbReference type="ARBA" id="ARBA00023163"/>
    </source>
</evidence>
<dbReference type="InterPro" id="IPR001680">
    <property type="entry name" value="WD40_rpt"/>
</dbReference>
<dbReference type="PANTHER" id="PTHR44215:SF1">
    <property type="entry name" value="WD REPEAT-CONTAINING PROTEIN 75"/>
    <property type="match status" value="1"/>
</dbReference>
<dbReference type="InterPro" id="IPR053826">
    <property type="entry name" value="WDR75"/>
</dbReference>
<dbReference type="InterPro" id="IPR015943">
    <property type="entry name" value="WD40/YVTN_repeat-like_dom_sf"/>
</dbReference>
<dbReference type="Gene3D" id="2.130.10.10">
    <property type="entry name" value="YVTN repeat-like/Quinoprotein amine dehydrogenase"/>
    <property type="match status" value="3"/>
</dbReference>
<reference evidence="11" key="2">
    <citation type="submission" date="2024-04" db="EMBL/GenBank/DDBJ databases">
        <authorList>
            <person name="Chen Y."/>
            <person name="Shah S."/>
            <person name="Dougan E. K."/>
            <person name="Thang M."/>
            <person name="Chan C."/>
        </authorList>
    </citation>
    <scope>NUCLEOTIDE SEQUENCE [LARGE SCALE GENOMIC DNA]</scope>
</reference>
<dbReference type="EMBL" id="CAMXCT030003046">
    <property type="protein sequence ID" value="CAL4789420.1"/>
    <property type="molecule type" value="Genomic_DNA"/>
</dbReference>
<feature type="domain" description="WD repeat-containing protein 75 second beta-propeller" evidence="9">
    <location>
        <begin position="450"/>
        <end position="651"/>
    </location>
</feature>
<evidence type="ECO:0000256" key="5">
    <source>
        <dbReference type="ARBA" id="ARBA00022737"/>
    </source>
</evidence>
<dbReference type="SUPFAM" id="SSF50978">
    <property type="entry name" value="WD40 repeat-like"/>
    <property type="match status" value="1"/>
</dbReference>
<organism evidence="10">
    <name type="scientific">Cladocopium goreaui</name>
    <dbReference type="NCBI Taxonomy" id="2562237"/>
    <lineage>
        <taxon>Eukaryota</taxon>
        <taxon>Sar</taxon>
        <taxon>Alveolata</taxon>
        <taxon>Dinophyceae</taxon>
        <taxon>Suessiales</taxon>
        <taxon>Symbiodiniaceae</taxon>
        <taxon>Cladocopium</taxon>
    </lineage>
</organism>
<evidence type="ECO:0000256" key="2">
    <source>
        <dbReference type="ARBA" id="ARBA00022517"/>
    </source>
</evidence>
<dbReference type="AlphaFoldDB" id="A0A9P1G6P2"/>
<keyword evidence="6" id="KW-0804">Transcription</keyword>
<dbReference type="EMBL" id="CAMXCT010003046">
    <property type="protein sequence ID" value="CAI4002108.1"/>
    <property type="molecule type" value="Genomic_DNA"/>
</dbReference>
<evidence type="ECO:0000256" key="4">
    <source>
        <dbReference type="ARBA" id="ARBA00022574"/>
    </source>
</evidence>
<proteinExistence type="predicted"/>
<dbReference type="OrthoDB" id="4096at2759"/>
<feature type="compositionally biased region" description="Basic residues" evidence="8">
    <location>
        <begin position="8"/>
        <end position="21"/>
    </location>
</feature>
<reference evidence="10" key="1">
    <citation type="submission" date="2022-10" db="EMBL/GenBank/DDBJ databases">
        <authorList>
            <person name="Chen Y."/>
            <person name="Dougan E. K."/>
            <person name="Chan C."/>
            <person name="Rhodes N."/>
            <person name="Thang M."/>
        </authorList>
    </citation>
    <scope>NUCLEOTIDE SEQUENCE</scope>
</reference>
<dbReference type="PANTHER" id="PTHR44215">
    <property type="entry name" value="WD REPEAT-CONTAINING PROTEIN 75"/>
    <property type="match status" value="1"/>
</dbReference>
<keyword evidence="5" id="KW-0677">Repeat</keyword>
<dbReference type="EMBL" id="CAMXCT020003046">
    <property type="protein sequence ID" value="CAL1155483.1"/>
    <property type="molecule type" value="Genomic_DNA"/>
</dbReference>
<keyword evidence="3" id="KW-0698">rRNA processing</keyword>
<dbReference type="GO" id="GO:0006364">
    <property type="term" value="P:rRNA processing"/>
    <property type="evidence" value="ECO:0007669"/>
    <property type="project" value="UniProtKB-KW"/>
</dbReference>
<protein>
    <submittedName>
        <fullName evidence="12">WD repeat-containing protein 75</fullName>
    </submittedName>
</protein>
<keyword evidence="2" id="KW-0690">Ribosome biogenesis</keyword>
<dbReference type="GO" id="GO:0032040">
    <property type="term" value="C:small-subunit processome"/>
    <property type="evidence" value="ECO:0007669"/>
    <property type="project" value="InterPro"/>
</dbReference>
<dbReference type="Proteomes" id="UP001152797">
    <property type="component" value="Unassembled WGS sequence"/>
</dbReference>
<evidence type="ECO:0000256" key="3">
    <source>
        <dbReference type="ARBA" id="ARBA00022552"/>
    </source>
</evidence>
<dbReference type="GO" id="GO:0003723">
    <property type="term" value="F:RNA binding"/>
    <property type="evidence" value="ECO:0007669"/>
    <property type="project" value="InterPro"/>
</dbReference>
<name>A0A9P1G6P2_9DINO</name>